<gene>
    <name evidence="1" type="ORF">PUN28_019626</name>
</gene>
<accession>A0AAW2E9M4</accession>
<evidence type="ECO:0000313" key="1">
    <source>
        <dbReference type="EMBL" id="KAL0100393.1"/>
    </source>
</evidence>
<dbReference type="AlphaFoldDB" id="A0AAW2E9M4"/>
<comment type="caution">
    <text evidence="1">The sequence shown here is derived from an EMBL/GenBank/DDBJ whole genome shotgun (WGS) entry which is preliminary data.</text>
</comment>
<sequence length="52" mass="6162">MRASRVTTGPWLRRLRRRRSVAMDLTERQNSDCISSTTYYTSGYRTALLFFL</sequence>
<name>A0AAW2E9M4_9HYME</name>
<keyword evidence="2" id="KW-1185">Reference proteome</keyword>
<proteinExistence type="predicted"/>
<reference evidence="1 2" key="1">
    <citation type="submission" date="2023-03" db="EMBL/GenBank/DDBJ databases">
        <title>High recombination rates correlate with genetic variation in Cardiocondyla obscurior ants.</title>
        <authorList>
            <person name="Errbii M."/>
        </authorList>
    </citation>
    <scope>NUCLEOTIDE SEQUENCE [LARGE SCALE GENOMIC DNA]</scope>
    <source>
        <strain evidence="1">Alpha-2009</strain>
        <tissue evidence="1">Whole body</tissue>
    </source>
</reference>
<dbReference type="Proteomes" id="UP001430953">
    <property type="component" value="Unassembled WGS sequence"/>
</dbReference>
<organism evidence="1 2">
    <name type="scientific">Cardiocondyla obscurior</name>
    <dbReference type="NCBI Taxonomy" id="286306"/>
    <lineage>
        <taxon>Eukaryota</taxon>
        <taxon>Metazoa</taxon>
        <taxon>Ecdysozoa</taxon>
        <taxon>Arthropoda</taxon>
        <taxon>Hexapoda</taxon>
        <taxon>Insecta</taxon>
        <taxon>Pterygota</taxon>
        <taxon>Neoptera</taxon>
        <taxon>Endopterygota</taxon>
        <taxon>Hymenoptera</taxon>
        <taxon>Apocrita</taxon>
        <taxon>Aculeata</taxon>
        <taxon>Formicoidea</taxon>
        <taxon>Formicidae</taxon>
        <taxon>Myrmicinae</taxon>
        <taxon>Cardiocondyla</taxon>
    </lineage>
</organism>
<evidence type="ECO:0000313" key="2">
    <source>
        <dbReference type="Proteomes" id="UP001430953"/>
    </source>
</evidence>
<protein>
    <submittedName>
        <fullName evidence="1">Uncharacterized protein</fullName>
    </submittedName>
</protein>
<dbReference type="EMBL" id="JADYXP020000026">
    <property type="protein sequence ID" value="KAL0100393.1"/>
    <property type="molecule type" value="Genomic_DNA"/>
</dbReference>